<name>A0A9N8ZIZ8_9GLOM</name>
<protein>
    <submittedName>
        <fullName evidence="2">15963_t:CDS:1</fullName>
    </submittedName>
</protein>
<dbReference type="OrthoDB" id="2322026at2759"/>
<organism evidence="2 3">
    <name type="scientific">Funneliformis caledonium</name>
    <dbReference type="NCBI Taxonomy" id="1117310"/>
    <lineage>
        <taxon>Eukaryota</taxon>
        <taxon>Fungi</taxon>
        <taxon>Fungi incertae sedis</taxon>
        <taxon>Mucoromycota</taxon>
        <taxon>Glomeromycotina</taxon>
        <taxon>Glomeromycetes</taxon>
        <taxon>Glomerales</taxon>
        <taxon>Glomeraceae</taxon>
        <taxon>Funneliformis</taxon>
    </lineage>
</organism>
<proteinExistence type="predicted"/>
<dbReference type="AlphaFoldDB" id="A0A9N8ZIZ8"/>
<dbReference type="GO" id="GO:0003676">
    <property type="term" value="F:nucleic acid binding"/>
    <property type="evidence" value="ECO:0007669"/>
    <property type="project" value="InterPro"/>
</dbReference>
<dbReference type="InterPro" id="IPR011856">
    <property type="entry name" value="tRNA_endonuc-like_dom_sf"/>
</dbReference>
<evidence type="ECO:0000313" key="2">
    <source>
        <dbReference type="EMBL" id="CAG8497533.1"/>
    </source>
</evidence>
<dbReference type="Gene3D" id="3.40.1350.10">
    <property type="match status" value="1"/>
</dbReference>
<reference evidence="2" key="1">
    <citation type="submission" date="2021-06" db="EMBL/GenBank/DDBJ databases">
        <authorList>
            <person name="Kallberg Y."/>
            <person name="Tangrot J."/>
            <person name="Rosling A."/>
        </authorList>
    </citation>
    <scope>NUCLEOTIDE SEQUENCE</scope>
    <source>
        <strain evidence="2">UK204</strain>
    </source>
</reference>
<gene>
    <name evidence="2" type="ORF">FCALED_LOCUS3534</name>
</gene>
<evidence type="ECO:0000313" key="3">
    <source>
        <dbReference type="Proteomes" id="UP000789570"/>
    </source>
</evidence>
<dbReference type="EMBL" id="CAJVPQ010000623">
    <property type="protein sequence ID" value="CAG8497533.1"/>
    <property type="molecule type" value="Genomic_DNA"/>
</dbReference>
<evidence type="ECO:0000256" key="1">
    <source>
        <dbReference type="SAM" id="MobiDB-lite"/>
    </source>
</evidence>
<feature type="region of interest" description="Disordered" evidence="1">
    <location>
        <begin position="250"/>
        <end position="269"/>
    </location>
</feature>
<keyword evidence="3" id="KW-1185">Reference proteome</keyword>
<accession>A0A9N8ZIZ8</accession>
<sequence length="269" mass="31566">MDVSLDEQFDINNVDWTLSKCKKFLRLVQEKPTETRIKKEPGDGSHLFLPMYLGKGREFYKWDSKNLHDIFVAIFRFLQKYYHDLSWLNLKALHKDKHASKEAKLQDKFIKEINDKWLPGFGYLYDFEYRIGYHKGDLIFTDDNGFLVAVETKRGGYNPVLIIQNINKAKEQAIKYRNLLMERTKNDSNIITILGVYFIDVGKKMKLFPLDIDNKIWEAIKKVHEFNKKSLTSDKISIAQTIGRETFIRSSQEADSDEDITDGLENTHL</sequence>
<comment type="caution">
    <text evidence="2">The sequence shown here is derived from an EMBL/GenBank/DDBJ whole genome shotgun (WGS) entry which is preliminary data.</text>
</comment>
<dbReference type="Proteomes" id="UP000789570">
    <property type="component" value="Unassembled WGS sequence"/>
</dbReference>